<keyword evidence="1" id="KW-0812">Transmembrane</keyword>
<feature type="transmembrane region" description="Helical" evidence="1">
    <location>
        <begin position="111"/>
        <end position="131"/>
    </location>
</feature>
<protein>
    <submittedName>
        <fullName evidence="2">Uncharacterized protein</fullName>
    </submittedName>
</protein>
<keyword evidence="3" id="KW-1185">Reference proteome</keyword>
<dbReference type="RefSeq" id="WP_158765097.1">
    <property type="nucleotide sequence ID" value="NZ_CP047045.1"/>
</dbReference>
<evidence type="ECO:0000313" key="3">
    <source>
        <dbReference type="Proteomes" id="UP000431269"/>
    </source>
</evidence>
<accession>A0A6I6MN24</accession>
<evidence type="ECO:0000256" key="1">
    <source>
        <dbReference type="SAM" id="Phobius"/>
    </source>
</evidence>
<feature type="transmembrane region" description="Helical" evidence="1">
    <location>
        <begin position="53"/>
        <end position="71"/>
    </location>
</feature>
<keyword evidence="1" id="KW-1133">Transmembrane helix</keyword>
<feature type="transmembrane region" description="Helical" evidence="1">
    <location>
        <begin position="83"/>
        <end position="105"/>
    </location>
</feature>
<dbReference type="EMBL" id="CP047045">
    <property type="protein sequence ID" value="QGZ94137.1"/>
    <property type="molecule type" value="Genomic_DNA"/>
</dbReference>
<feature type="transmembrane region" description="Helical" evidence="1">
    <location>
        <begin position="143"/>
        <end position="161"/>
    </location>
</feature>
<dbReference type="KEGG" id="tsv:DSM104635_00953"/>
<sequence>MTNDYAVFGNAIAIPREPGDFRRGERLVVLMGGAALGLLAGLTGALALGRIGVWPIALGAPLFLFALYLSVATVRDALERRAFGCAAAASMVVASMLAWPVAALFFPMSALMFWTAPLAAMGSLTLLASCWSGAQNTVYRASGEAAIVCAAAGYLGITQIMG</sequence>
<evidence type="ECO:0000313" key="2">
    <source>
        <dbReference type="EMBL" id="QGZ94137.1"/>
    </source>
</evidence>
<name>A0A6I6MN24_9CAUL</name>
<dbReference type="Proteomes" id="UP000431269">
    <property type="component" value="Chromosome"/>
</dbReference>
<feature type="transmembrane region" description="Helical" evidence="1">
    <location>
        <begin position="27"/>
        <end position="47"/>
    </location>
</feature>
<proteinExistence type="predicted"/>
<organism evidence="2 3">
    <name type="scientific">Terricaulis silvestris</name>
    <dbReference type="NCBI Taxonomy" id="2686094"/>
    <lineage>
        <taxon>Bacteria</taxon>
        <taxon>Pseudomonadati</taxon>
        <taxon>Pseudomonadota</taxon>
        <taxon>Alphaproteobacteria</taxon>
        <taxon>Caulobacterales</taxon>
        <taxon>Caulobacteraceae</taxon>
        <taxon>Terricaulis</taxon>
    </lineage>
</organism>
<reference evidence="3" key="1">
    <citation type="submission" date="2019-12" db="EMBL/GenBank/DDBJ databases">
        <title>Complete genome of Terracaulis silvestris 0127_4.</title>
        <authorList>
            <person name="Vieira S."/>
            <person name="Riedel T."/>
            <person name="Sproer C."/>
            <person name="Pascual J."/>
            <person name="Boedeker C."/>
            <person name="Overmann J."/>
        </authorList>
    </citation>
    <scope>NUCLEOTIDE SEQUENCE [LARGE SCALE GENOMIC DNA]</scope>
    <source>
        <strain evidence="3">0127_4</strain>
    </source>
</reference>
<gene>
    <name evidence="2" type="ORF">DSM104635_00953</name>
</gene>
<keyword evidence="1" id="KW-0472">Membrane</keyword>
<dbReference type="AlphaFoldDB" id="A0A6I6MN24"/>